<evidence type="ECO:0000259" key="4">
    <source>
        <dbReference type="Pfam" id="PF00676"/>
    </source>
</evidence>
<keyword evidence="3" id="KW-0786">Thiamine pyrophosphate</keyword>
<evidence type="ECO:0000256" key="2">
    <source>
        <dbReference type="ARBA" id="ARBA00023002"/>
    </source>
</evidence>
<dbReference type="InterPro" id="IPR001017">
    <property type="entry name" value="DH_E1"/>
</dbReference>
<reference evidence="5 6" key="1">
    <citation type="submission" date="2020-08" db="EMBL/GenBank/DDBJ databases">
        <title>Genome public.</title>
        <authorList>
            <person name="Liu C."/>
            <person name="Sun Q."/>
        </authorList>
    </citation>
    <scope>NUCLEOTIDE SEQUENCE [LARGE SCALE GENOMIC DNA]</scope>
    <source>
        <strain evidence="5 6">BX1</strain>
    </source>
</reference>
<dbReference type="RefSeq" id="WP_262400706.1">
    <property type="nucleotide sequence ID" value="NZ_JACRTB010000025.1"/>
</dbReference>
<comment type="caution">
    <text evidence="5">The sequence shown here is derived from an EMBL/GenBank/DDBJ whole genome shotgun (WGS) entry which is preliminary data.</text>
</comment>
<dbReference type="CDD" id="cd02000">
    <property type="entry name" value="TPP_E1_PDC_ADC_BCADC"/>
    <property type="match status" value="1"/>
</dbReference>
<dbReference type="InterPro" id="IPR050642">
    <property type="entry name" value="PDH_E1_Alpha_Subunit"/>
</dbReference>
<keyword evidence="2" id="KW-0560">Oxidoreductase</keyword>
<evidence type="ECO:0000256" key="1">
    <source>
        <dbReference type="ARBA" id="ARBA00001964"/>
    </source>
</evidence>
<dbReference type="Gene3D" id="3.40.50.970">
    <property type="match status" value="1"/>
</dbReference>
<dbReference type="PANTHER" id="PTHR11516:SF60">
    <property type="entry name" value="PYRUVATE DEHYDROGENASE E1 COMPONENT SUBUNIT ALPHA"/>
    <property type="match status" value="1"/>
</dbReference>
<feature type="domain" description="Dehydrogenase E1 component" evidence="4">
    <location>
        <begin position="14"/>
        <end position="316"/>
    </location>
</feature>
<sequence length="326" mass="35670">MKVSKEQALKFYETMCLIREFETSVKHDFLNGEIPGFVHLYIGEEAVATGICAALDDTDYIESTHRGHGHCIAKGADVDRMMAEIFGKKTGLCKGKGGSMHIADFSVGMLGANGVVGGGYNLAAGAALANKMILKNDRVSVVFFGDGASNRGTFHEAANVSSAWKLPTIFVNEMNQWASTTPYETTTAVKDISDRAKGYHMPAVIADGKNVFEVYAAAVGAVERARAGEGPTFIECKTFRVEGHFVGDPELYRTREYVKENAALNDPLTWFDRTMTRKNGYIDGVIEPQELEAVRAAAKEKIVKAKEFAMSSEYPDPDQYTADLYL</sequence>
<dbReference type="SUPFAM" id="SSF52518">
    <property type="entry name" value="Thiamin diphosphate-binding fold (THDP-binding)"/>
    <property type="match status" value="1"/>
</dbReference>
<dbReference type="EMBL" id="JACRTB010000025">
    <property type="protein sequence ID" value="MBC8577243.1"/>
    <property type="molecule type" value="Genomic_DNA"/>
</dbReference>
<dbReference type="InterPro" id="IPR029061">
    <property type="entry name" value="THDP-binding"/>
</dbReference>
<keyword evidence="6" id="KW-1185">Reference proteome</keyword>
<comment type="cofactor">
    <cofactor evidence="1">
        <name>thiamine diphosphate</name>
        <dbReference type="ChEBI" id="CHEBI:58937"/>
    </cofactor>
</comment>
<dbReference type="Pfam" id="PF00676">
    <property type="entry name" value="E1_dh"/>
    <property type="match status" value="1"/>
</dbReference>
<evidence type="ECO:0000313" key="6">
    <source>
        <dbReference type="Proteomes" id="UP000658131"/>
    </source>
</evidence>
<proteinExistence type="predicted"/>
<protein>
    <submittedName>
        <fullName evidence="5">Thiamine pyrophosphate-dependent dehydrogenase E1 component subunit alpha</fullName>
    </submittedName>
</protein>
<name>A0ABR7NNM6_9FIRM</name>
<organism evidence="5 6">
    <name type="scientific">Yanshouia hominis</name>
    <dbReference type="NCBI Taxonomy" id="2763673"/>
    <lineage>
        <taxon>Bacteria</taxon>
        <taxon>Bacillati</taxon>
        <taxon>Bacillota</taxon>
        <taxon>Clostridia</taxon>
        <taxon>Eubacteriales</taxon>
        <taxon>Oscillospiraceae</taxon>
        <taxon>Yanshouia</taxon>
    </lineage>
</organism>
<evidence type="ECO:0000256" key="3">
    <source>
        <dbReference type="ARBA" id="ARBA00023052"/>
    </source>
</evidence>
<dbReference type="PANTHER" id="PTHR11516">
    <property type="entry name" value="PYRUVATE DEHYDROGENASE E1 COMPONENT, ALPHA SUBUNIT BACTERIAL AND ORGANELLAR"/>
    <property type="match status" value="1"/>
</dbReference>
<accession>A0ABR7NNM6</accession>
<gene>
    <name evidence="5" type="ORF">H8717_12600</name>
</gene>
<evidence type="ECO:0000313" key="5">
    <source>
        <dbReference type="EMBL" id="MBC8577243.1"/>
    </source>
</evidence>
<dbReference type="Proteomes" id="UP000658131">
    <property type="component" value="Unassembled WGS sequence"/>
</dbReference>